<dbReference type="EMBL" id="AP021875">
    <property type="protein sequence ID" value="BBO74187.1"/>
    <property type="molecule type" value="Genomic_DNA"/>
</dbReference>
<reference evidence="4 5" key="1">
    <citation type="submission" date="2019-11" db="EMBL/GenBank/DDBJ databases">
        <title>Comparative genomics of hydrocarbon-degrading Desulfosarcina strains.</title>
        <authorList>
            <person name="Watanabe M."/>
            <person name="Kojima H."/>
            <person name="Fukui M."/>
        </authorList>
    </citation>
    <scope>NUCLEOTIDE SEQUENCE [LARGE SCALE GENOMIC DNA]</scope>
    <source>
        <strain evidence="4 5">PP31</strain>
    </source>
</reference>
<dbReference type="SUPFAM" id="SSF52096">
    <property type="entry name" value="ClpP/crotonase"/>
    <property type="match status" value="1"/>
</dbReference>
<dbReference type="PANTHER" id="PTHR11941">
    <property type="entry name" value="ENOYL-COA HYDRATASE-RELATED"/>
    <property type="match status" value="1"/>
</dbReference>
<dbReference type="AlphaFoldDB" id="A0A5K7ZD60"/>
<sequence length="267" mass="29108">MALIYEKRNHIAYLTLNRPEAHNALDPETVIELADAWQDFSQDKEMRCAIITGAGEKSFCAGADLGRLIPLWTGARKPETEADKQVQANPALAQNALLRDLPLSKPVIAAVNGNAIAGGFEILYNTDIRVAAEDARFGLQEVKWSIVPAGGSTVHLTRQIPYARAMEILLTGELMDARQALEYGFVNQVVPKAQVMEAAERYAAIIAKNGPLAIAAIKQAVLENSGKDVKTALAREMELSIPVFLSQDAQEGPRAFKEKRDPVFTGE</sequence>
<dbReference type="Pfam" id="PF00378">
    <property type="entry name" value="ECH_1"/>
    <property type="match status" value="1"/>
</dbReference>
<evidence type="ECO:0000313" key="5">
    <source>
        <dbReference type="Proteomes" id="UP000427769"/>
    </source>
</evidence>
<proteinExistence type="inferred from homology"/>
<evidence type="ECO:0000256" key="2">
    <source>
        <dbReference type="ARBA" id="ARBA00023098"/>
    </source>
</evidence>
<keyword evidence="3" id="KW-0456">Lyase</keyword>
<gene>
    <name evidence="4" type="ORF">DSCW_16040</name>
</gene>
<evidence type="ECO:0000313" key="4">
    <source>
        <dbReference type="EMBL" id="BBO74187.1"/>
    </source>
</evidence>
<evidence type="ECO:0000256" key="1">
    <source>
        <dbReference type="ARBA" id="ARBA00005254"/>
    </source>
</evidence>
<organism evidence="4 5">
    <name type="scientific">Desulfosarcina widdelii</name>
    <dbReference type="NCBI Taxonomy" id="947919"/>
    <lineage>
        <taxon>Bacteria</taxon>
        <taxon>Pseudomonadati</taxon>
        <taxon>Thermodesulfobacteriota</taxon>
        <taxon>Desulfobacteria</taxon>
        <taxon>Desulfobacterales</taxon>
        <taxon>Desulfosarcinaceae</taxon>
        <taxon>Desulfosarcina</taxon>
    </lineage>
</organism>
<dbReference type="CDD" id="cd06558">
    <property type="entry name" value="crotonase-like"/>
    <property type="match status" value="1"/>
</dbReference>
<dbReference type="RefSeq" id="WP_155303235.1">
    <property type="nucleotide sequence ID" value="NZ_AP021875.1"/>
</dbReference>
<keyword evidence="5" id="KW-1185">Reference proteome</keyword>
<dbReference type="InterPro" id="IPR029045">
    <property type="entry name" value="ClpP/crotonase-like_dom_sf"/>
</dbReference>
<dbReference type="OrthoDB" id="5365311at2"/>
<dbReference type="GO" id="GO:0006635">
    <property type="term" value="P:fatty acid beta-oxidation"/>
    <property type="evidence" value="ECO:0007669"/>
    <property type="project" value="TreeGrafter"/>
</dbReference>
<dbReference type="InterPro" id="IPR001753">
    <property type="entry name" value="Enoyl-CoA_hydra/iso"/>
</dbReference>
<dbReference type="FunFam" id="1.10.12.10:FF:000001">
    <property type="entry name" value="Probable enoyl-CoA hydratase, mitochondrial"/>
    <property type="match status" value="1"/>
</dbReference>
<dbReference type="PANTHER" id="PTHR11941:SF169">
    <property type="entry name" value="(7AS)-7A-METHYL-1,5-DIOXO-2,3,5,6,7,7A-HEXAHYDRO-1H-INDENE-CARBOXYL-COA HYDROLASE"/>
    <property type="match status" value="1"/>
</dbReference>
<name>A0A5K7ZD60_9BACT</name>
<dbReference type="GO" id="GO:0016836">
    <property type="term" value="F:hydro-lyase activity"/>
    <property type="evidence" value="ECO:0007669"/>
    <property type="project" value="UniProtKB-ARBA"/>
</dbReference>
<dbReference type="InterPro" id="IPR014748">
    <property type="entry name" value="Enoyl-CoA_hydra_C"/>
</dbReference>
<dbReference type="Gene3D" id="1.10.12.10">
    <property type="entry name" value="Lyase 2-enoyl-coa Hydratase, Chain A, domain 2"/>
    <property type="match status" value="1"/>
</dbReference>
<accession>A0A5K7ZD60</accession>
<comment type="similarity">
    <text evidence="1">Belongs to the enoyl-CoA hydratase/isomerase family.</text>
</comment>
<dbReference type="KEGG" id="dwd:DSCW_16040"/>
<dbReference type="Proteomes" id="UP000427769">
    <property type="component" value="Chromosome"/>
</dbReference>
<evidence type="ECO:0000256" key="3">
    <source>
        <dbReference type="ARBA" id="ARBA00023239"/>
    </source>
</evidence>
<keyword evidence="2" id="KW-0443">Lipid metabolism</keyword>
<protein>
    <submittedName>
        <fullName evidence="4">Enoyl-CoA hydratase</fullName>
    </submittedName>
</protein>
<dbReference type="Gene3D" id="3.90.226.10">
    <property type="entry name" value="2-enoyl-CoA Hydratase, Chain A, domain 1"/>
    <property type="match status" value="1"/>
</dbReference>